<dbReference type="PROSITE" id="PS00028">
    <property type="entry name" value="ZINC_FINGER_C2H2_1"/>
    <property type="match status" value="5"/>
</dbReference>
<evidence type="ECO:0000256" key="3">
    <source>
        <dbReference type="ARBA" id="ARBA00022737"/>
    </source>
</evidence>
<evidence type="ECO:0000256" key="2">
    <source>
        <dbReference type="ARBA" id="ARBA00022723"/>
    </source>
</evidence>
<keyword evidence="5" id="KW-0862">Zinc</keyword>
<comment type="caution">
    <text evidence="11">The sequence shown here is derived from an EMBL/GenBank/DDBJ whole genome shotgun (WGS) entry which is preliminary data.</text>
</comment>
<dbReference type="GO" id="GO:0005634">
    <property type="term" value="C:nucleus"/>
    <property type="evidence" value="ECO:0007669"/>
    <property type="project" value="UniProtKB-SubCell"/>
</dbReference>
<evidence type="ECO:0000259" key="10">
    <source>
        <dbReference type="PROSITE" id="PS50157"/>
    </source>
</evidence>
<feature type="domain" description="C2H2-type" evidence="10">
    <location>
        <begin position="320"/>
        <end position="347"/>
    </location>
</feature>
<name>A0A8S3TN56_MYTED</name>
<protein>
    <submittedName>
        <fullName evidence="11">KRAB</fullName>
    </submittedName>
</protein>
<evidence type="ECO:0000256" key="8">
    <source>
        <dbReference type="PROSITE-ProRule" id="PRU00042"/>
    </source>
</evidence>
<dbReference type="InterPro" id="IPR013087">
    <property type="entry name" value="Znf_C2H2_type"/>
</dbReference>
<feature type="compositionally biased region" description="Basic residues" evidence="9">
    <location>
        <begin position="112"/>
        <end position="126"/>
    </location>
</feature>
<evidence type="ECO:0000313" key="11">
    <source>
        <dbReference type="EMBL" id="CAG2231782.1"/>
    </source>
</evidence>
<feature type="domain" description="C2H2-type" evidence="10">
    <location>
        <begin position="260"/>
        <end position="283"/>
    </location>
</feature>
<dbReference type="GO" id="GO:0006357">
    <property type="term" value="P:regulation of transcription by RNA polymerase II"/>
    <property type="evidence" value="ECO:0007669"/>
    <property type="project" value="TreeGrafter"/>
</dbReference>
<keyword evidence="7" id="KW-0539">Nucleus</keyword>
<dbReference type="GO" id="GO:0008270">
    <property type="term" value="F:zinc ion binding"/>
    <property type="evidence" value="ECO:0007669"/>
    <property type="project" value="UniProtKB-KW"/>
</dbReference>
<dbReference type="Gene3D" id="3.30.160.60">
    <property type="entry name" value="Classic Zinc Finger"/>
    <property type="match status" value="5"/>
</dbReference>
<feature type="domain" description="C2H2-type" evidence="10">
    <location>
        <begin position="435"/>
        <end position="464"/>
    </location>
</feature>
<reference evidence="11" key="1">
    <citation type="submission" date="2021-03" db="EMBL/GenBank/DDBJ databases">
        <authorList>
            <person name="Bekaert M."/>
        </authorList>
    </citation>
    <scope>NUCLEOTIDE SEQUENCE</scope>
</reference>
<evidence type="ECO:0000313" key="12">
    <source>
        <dbReference type="Proteomes" id="UP000683360"/>
    </source>
</evidence>
<dbReference type="Pfam" id="PF00096">
    <property type="entry name" value="zf-C2H2"/>
    <property type="match status" value="2"/>
</dbReference>
<dbReference type="GO" id="GO:0003700">
    <property type="term" value="F:DNA-binding transcription factor activity"/>
    <property type="evidence" value="ECO:0007669"/>
    <property type="project" value="TreeGrafter"/>
</dbReference>
<dbReference type="SMART" id="SM00355">
    <property type="entry name" value="ZnF_C2H2"/>
    <property type="match status" value="8"/>
</dbReference>
<evidence type="ECO:0000256" key="5">
    <source>
        <dbReference type="ARBA" id="ARBA00022833"/>
    </source>
</evidence>
<keyword evidence="6" id="KW-0238">DNA-binding</keyword>
<accession>A0A8S3TN56</accession>
<feature type="compositionally biased region" description="Basic and acidic residues" evidence="9">
    <location>
        <begin position="91"/>
        <end position="110"/>
    </location>
</feature>
<dbReference type="PROSITE" id="PS50157">
    <property type="entry name" value="ZINC_FINGER_C2H2_2"/>
    <property type="match status" value="5"/>
</dbReference>
<sequence length="871" mass="99492">MCTAVELRKPTQHHYLTECSNYEYYREPKLCTTNITQKEMGLATSTHTPYFQGLGHDATSTQTPYFQGLGHELLKHRRLIHIQLLIKKMGKTTDGETSIKKETKDTETGTRKSQRLRLKPVQRHTKTIKEKKNLKNQKEKKNSNTEMKANSDAPTKSNKGDVKIKSDTTCKLCHLNLKTEHKFHYHMKTQHKETSLKRKKELMSVQGSLKYKKTEKKPVQKAKSYTTSAIIKDVRIKSEEEIETQTDNSDDGSLDSTKSVKCKLCKKGYKKQHGLSQHLRLTHKTYCIHCEQNMSSVDELKEHLNKTHNIFASEDGSFRYGCKICGKTFANGHKLKAHQYVHNIHPPLKCSICHQILKSEKTLSYHMKTKHNEAYQKNVSCEYCGKLFWCKSELDKHLRVHTNERPYLCHICSSSFKTAGNLRNHQRAIHENHFWICDVCGQKFKSKPRFQEHLYKEKHGKEGKPIQYKEFPCNECGKIFPLAPPGVNKIKQEKKRNTKEPIKHENTRWKVKHVSADIEGPEEIHINHKGTQSDFSLKTENEEEAKSDKIVDFLVDNIVEDMLNDVRNNAVKKHDGSHDGSQEIVKVVSAVKNVGNQDDNGGIINVVDTCKDDLGTDDKSNKHASQERSCGIINILKDTSHNDKCGVVDINKDGSMNDECEIIKKFDKEIQQLPSDIEGGVLQPVVFTAEPHFSEVSNSEDKSNLALTDNRQIMILRNDDMQESKVVLAEITENGMMRYIPVPDQDGATMFVLDPANTEHHLKTYHNQYDLLKGHAEKETIHIYTQQGLATACLPHSVETVTRPEGQETADVQQVLESAGEQQVLESVDVQHCFENTTKAEKLDQDGFEPMEVTYSSIYSLSEMKSADNDI</sequence>
<dbReference type="EMBL" id="CAJPWZ010002158">
    <property type="protein sequence ID" value="CAG2231782.1"/>
    <property type="molecule type" value="Genomic_DNA"/>
</dbReference>
<evidence type="ECO:0000256" key="7">
    <source>
        <dbReference type="ARBA" id="ARBA00023242"/>
    </source>
</evidence>
<feature type="domain" description="C2H2-type" evidence="10">
    <location>
        <begin position="379"/>
        <end position="406"/>
    </location>
</feature>
<feature type="compositionally biased region" description="Basic and acidic residues" evidence="9">
    <location>
        <begin position="127"/>
        <end position="143"/>
    </location>
</feature>
<evidence type="ECO:0000256" key="9">
    <source>
        <dbReference type="SAM" id="MobiDB-lite"/>
    </source>
</evidence>
<dbReference type="SUPFAM" id="SSF57667">
    <property type="entry name" value="beta-beta-alpha zinc fingers"/>
    <property type="match status" value="3"/>
</dbReference>
<keyword evidence="4 8" id="KW-0863">Zinc-finger</keyword>
<organism evidence="11 12">
    <name type="scientific">Mytilus edulis</name>
    <name type="common">Blue mussel</name>
    <dbReference type="NCBI Taxonomy" id="6550"/>
    <lineage>
        <taxon>Eukaryota</taxon>
        <taxon>Metazoa</taxon>
        <taxon>Spiralia</taxon>
        <taxon>Lophotrochozoa</taxon>
        <taxon>Mollusca</taxon>
        <taxon>Bivalvia</taxon>
        <taxon>Autobranchia</taxon>
        <taxon>Pteriomorphia</taxon>
        <taxon>Mytilida</taxon>
        <taxon>Mytiloidea</taxon>
        <taxon>Mytilidae</taxon>
        <taxon>Mytilinae</taxon>
        <taxon>Mytilus</taxon>
    </lineage>
</organism>
<evidence type="ECO:0000256" key="1">
    <source>
        <dbReference type="ARBA" id="ARBA00004123"/>
    </source>
</evidence>
<dbReference type="OrthoDB" id="6226898at2759"/>
<feature type="region of interest" description="Disordered" evidence="9">
    <location>
        <begin position="91"/>
        <end position="163"/>
    </location>
</feature>
<keyword evidence="3" id="KW-0677">Repeat</keyword>
<dbReference type="Proteomes" id="UP000683360">
    <property type="component" value="Unassembled WGS sequence"/>
</dbReference>
<feature type="domain" description="C2H2-type" evidence="10">
    <location>
        <begin position="407"/>
        <end position="430"/>
    </location>
</feature>
<keyword evidence="12" id="KW-1185">Reference proteome</keyword>
<dbReference type="AlphaFoldDB" id="A0A8S3TN56"/>
<dbReference type="InterPro" id="IPR036236">
    <property type="entry name" value="Znf_C2H2_sf"/>
</dbReference>
<dbReference type="FunFam" id="3.30.160.60:FF:000688">
    <property type="entry name" value="zinc finger protein 197 isoform X1"/>
    <property type="match status" value="1"/>
</dbReference>
<dbReference type="PANTHER" id="PTHR24390">
    <property type="entry name" value="ZINC FINGER PROTEIN"/>
    <property type="match status" value="1"/>
</dbReference>
<feature type="compositionally biased region" description="Polar residues" evidence="9">
    <location>
        <begin position="145"/>
        <end position="157"/>
    </location>
</feature>
<evidence type="ECO:0000256" key="4">
    <source>
        <dbReference type="ARBA" id="ARBA00022771"/>
    </source>
</evidence>
<comment type="subcellular location">
    <subcellularLocation>
        <location evidence="1">Nucleus</location>
    </subcellularLocation>
</comment>
<gene>
    <name evidence="11" type="ORF">MEDL_44551</name>
</gene>
<dbReference type="GO" id="GO:0000978">
    <property type="term" value="F:RNA polymerase II cis-regulatory region sequence-specific DNA binding"/>
    <property type="evidence" value="ECO:0007669"/>
    <property type="project" value="TreeGrafter"/>
</dbReference>
<dbReference type="PANTHER" id="PTHR24390:SF159">
    <property type="entry name" value="GROWTH FACTOR INDEPENDENT 1 TRANSCRIPTIONAL REPRESSOR"/>
    <property type="match status" value="1"/>
</dbReference>
<keyword evidence="2" id="KW-0479">Metal-binding</keyword>
<proteinExistence type="predicted"/>
<evidence type="ECO:0000256" key="6">
    <source>
        <dbReference type="ARBA" id="ARBA00023125"/>
    </source>
</evidence>